<dbReference type="AlphaFoldDB" id="A0A1B7TBR4"/>
<gene>
    <name evidence="1" type="ORF">HANVADRAFT_53350</name>
</gene>
<reference evidence="2" key="1">
    <citation type="journal article" date="2016" name="Proc. Natl. Acad. Sci. U.S.A.">
        <title>Comparative genomics of biotechnologically important yeasts.</title>
        <authorList>
            <person name="Riley R."/>
            <person name="Haridas S."/>
            <person name="Wolfe K.H."/>
            <person name="Lopes M.R."/>
            <person name="Hittinger C.T."/>
            <person name="Goeker M."/>
            <person name="Salamov A.A."/>
            <person name="Wisecaver J.H."/>
            <person name="Long T.M."/>
            <person name="Calvey C.H."/>
            <person name="Aerts A.L."/>
            <person name="Barry K.W."/>
            <person name="Choi C."/>
            <person name="Clum A."/>
            <person name="Coughlan A.Y."/>
            <person name="Deshpande S."/>
            <person name="Douglass A.P."/>
            <person name="Hanson S.J."/>
            <person name="Klenk H.-P."/>
            <person name="LaButti K.M."/>
            <person name="Lapidus A."/>
            <person name="Lindquist E.A."/>
            <person name="Lipzen A.M."/>
            <person name="Meier-Kolthoff J.P."/>
            <person name="Ohm R.A."/>
            <person name="Otillar R.P."/>
            <person name="Pangilinan J.L."/>
            <person name="Peng Y."/>
            <person name="Rokas A."/>
            <person name="Rosa C.A."/>
            <person name="Scheuner C."/>
            <person name="Sibirny A.A."/>
            <person name="Slot J.C."/>
            <person name="Stielow J.B."/>
            <person name="Sun H."/>
            <person name="Kurtzman C.P."/>
            <person name="Blackwell M."/>
            <person name="Grigoriev I.V."/>
            <person name="Jeffries T.W."/>
        </authorList>
    </citation>
    <scope>NUCLEOTIDE SEQUENCE [LARGE SCALE GENOMIC DNA]</scope>
    <source>
        <strain evidence="2">NRRL Y-1626</strain>
    </source>
</reference>
<comment type="caution">
    <text evidence="1">The sequence shown here is derived from an EMBL/GenBank/DDBJ whole genome shotgun (WGS) entry which is preliminary data.</text>
</comment>
<dbReference type="EMBL" id="LXPE01000022">
    <property type="protein sequence ID" value="OBA26186.1"/>
    <property type="molecule type" value="Genomic_DNA"/>
</dbReference>
<proteinExistence type="predicted"/>
<sequence length="279" mass="33046">MHSSLSPSPIKSTYFTANTDNKNIEKHQLQNIFSLKLFLKVYINLILFYNNIYPENCFTNKLNSEQIFNLSIHLPVIRHPYLIEYIENVIDSFVNDVLLINFTQLLKNNDDIILLNEDDEEEDDDVESINNNSVTFNDLKFILELIEIQKDLSDGMVKEIVTNRFILDFVNFPIDYYQNINNSNIISCFRENLISLNTFLQLNNKKNEDCEYLADGKLKNDRYFKIKINLPTHFPLSETSQFDWFYKNNEQATNYKQKVPLKEIEFTDNVTIYSSFEKY</sequence>
<accession>A0A1B7TBR4</accession>
<dbReference type="Gene3D" id="3.30.900.10">
    <property type="entry name" value="HORMA domain"/>
    <property type="match status" value="1"/>
</dbReference>
<evidence type="ECO:0000313" key="2">
    <source>
        <dbReference type="Proteomes" id="UP000092321"/>
    </source>
</evidence>
<dbReference type="OrthoDB" id="3973163at2759"/>
<evidence type="ECO:0008006" key="3">
    <source>
        <dbReference type="Google" id="ProtNLM"/>
    </source>
</evidence>
<keyword evidence="2" id="KW-1185">Reference proteome</keyword>
<organism evidence="1 2">
    <name type="scientific">Hanseniaspora valbyensis NRRL Y-1626</name>
    <dbReference type="NCBI Taxonomy" id="766949"/>
    <lineage>
        <taxon>Eukaryota</taxon>
        <taxon>Fungi</taxon>
        <taxon>Dikarya</taxon>
        <taxon>Ascomycota</taxon>
        <taxon>Saccharomycotina</taxon>
        <taxon>Saccharomycetes</taxon>
        <taxon>Saccharomycodales</taxon>
        <taxon>Saccharomycodaceae</taxon>
        <taxon>Hanseniaspora</taxon>
    </lineage>
</organism>
<name>A0A1B7TBR4_9ASCO</name>
<protein>
    <recommendedName>
        <fullName evidence="3">HORMA domain-containing protein</fullName>
    </recommendedName>
</protein>
<dbReference type="InterPro" id="IPR036570">
    <property type="entry name" value="HORMA_dom_sf"/>
</dbReference>
<dbReference type="SUPFAM" id="SSF56019">
    <property type="entry name" value="The spindle assembly checkpoint protein mad2"/>
    <property type="match status" value="1"/>
</dbReference>
<dbReference type="Proteomes" id="UP000092321">
    <property type="component" value="Unassembled WGS sequence"/>
</dbReference>
<evidence type="ECO:0000313" key="1">
    <source>
        <dbReference type="EMBL" id="OBA26186.1"/>
    </source>
</evidence>